<keyword evidence="2" id="KW-1185">Reference proteome</keyword>
<name>A0AAV5HS19_9ROSI</name>
<dbReference type="EMBL" id="BPVZ01000003">
    <property type="protein sequence ID" value="GKU89480.1"/>
    <property type="molecule type" value="Genomic_DNA"/>
</dbReference>
<protein>
    <submittedName>
        <fullName evidence="1">Uncharacterized protein</fullName>
    </submittedName>
</protein>
<comment type="caution">
    <text evidence="1">The sequence shown here is derived from an EMBL/GenBank/DDBJ whole genome shotgun (WGS) entry which is preliminary data.</text>
</comment>
<proteinExistence type="predicted"/>
<reference evidence="1 2" key="1">
    <citation type="journal article" date="2021" name="Commun. Biol.">
        <title>The genome of Shorea leprosula (Dipterocarpaceae) highlights the ecological relevance of drought in aseasonal tropical rainforests.</title>
        <authorList>
            <person name="Ng K.K.S."/>
            <person name="Kobayashi M.J."/>
            <person name="Fawcett J.A."/>
            <person name="Hatakeyama M."/>
            <person name="Paape T."/>
            <person name="Ng C.H."/>
            <person name="Ang C.C."/>
            <person name="Tnah L.H."/>
            <person name="Lee C.T."/>
            <person name="Nishiyama T."/>
            <person name="Sese J."/>
            <person name="O'Brien M.J."/>
            <person name="Copetti D."/>
            <person name="Mohd Noor M.I."/>
            <person name="Ong R.C."/>
            <person name="Putra M."/>
            <person name="Sireger I.Z."/>
            <person name="Indrioko S."/>
            <person name="Kosugi Y."/>
            <person name="Izuno A."/>
            <person name="Isagi Y."/>
            <person name="Lee S.L."/>
            <person name="Shimizu K.K."/>
        </authorList>
    </citation>
    <scope>NUCLEOTIDE SEQUENCE [LARGE SCALE GENOMIC DNA]</scope>
    <source>
        <strain evidence="1">214</strain>
    </source>
</reference>
<accession>A0AAV5HS19</accession>
<gene>
    <name evidence="1" type="ORF">SLEP1_g3613</name>
</gene>
<evidence type="ECO:0000313" key="1">
    <source>
        <dbReference type="EMBL" id="GKU89480.1"/>
    </source>
</evidence>
<sequence>MKITCFAGTLGSACIAGYCRHFLVIAGALKRLQITFLRALLDYAKFRHSSLRPLVSFPTWHLQASCRRLLERWIGLCRHTKAPAMTSFKRQQKLVTLPKMRLDDLGAAMAMQIDVFIHLQIRSSLEF</sequence>
<dbReference type="Proteomes" id="UP001054252">
    <property type="component" value="Unassembled WGS sequence"/>
</dbReference>
<organism evidence="1 2">
    <name type="scientific">Rubroshorea leprosula</name>
    <dbReference type="NCBI Taxonomy" id="152421"/>
    <lineage>
        <taxon>Eukaryota</taxon>
        <taxon>Viridiplantae</taxon>
        <taxon>Streptophyta</taxon>
        <taxon>Embryophyta</taxon>
        <taxon>Tracheophyta</taxon>
        <taxon>Spermatophyta</taxon>
        <taxon>Magnoliopsida</taxon>
        <taxon>eudicotyledons</taxon>
        <taxon>Gunneridae</taxon>
        <taxon>Pentapetalae</taxon>
        <taxon>rosids</taxon>
        <taxon>malvids</taxon>
        <taxon>Malvales</taxon>
        <taxon>Dipterocarpaceae</taxon>
        <taxon>Rubroshorea</taxon>
    </lineage>
</organism>
<dbReference type="AlphaFoldDB" id="A0AAV5HS19"/>
<evidence type="ECO:0000313" key="2">
    <source>
        <dbReference type="Proteomes" id="UP001054252"/>
    </source>
</evidence>